<keyword evidence="6 7" id="KW-0998">Cell outer membrane</keyword>
<name>A0A1H4E2U2_9BACT</name>
<dbReference type="InterPro" id="IPR023996">
    <property type="entry name" value="TonB-dep_OMP_SusC/RagA"/>
</dbReference>
<evidence type="ECO:0000313" key="11">
    <source>
        <dbReference type="Proteomes" id="UP000183253"/>
    </source>
</evidence>
<evidence type="ECO:0000256" key="3">
    <source>
        <dbReference type="ARBA" id="ARBA00022452"/>
    </source>
</evidence>
<dbReference type="InterPro" id="IPR037066">
    <property type="entry name" value="Plug_dom_sf"/>
</dbReference>
<dbReference type="NCBIfam" id="TIGR04056">
    <property type="entry name" value="OMP_RagA_SusC"/>
    <property type="match status" value="1"/>
</dbReference>
<evidence type="ECO:0000259" key="9">
    <source>
        <dbReference type="Pfam" id="PF07715"/>
    </source>
</evidence>
<comment type="subcellular location">
    <subcellularLocation>
        <location evidence="1 7">Cell outer membrane</location>
        <topology evidence="1 7">Multi-pass membrane protein</topology>
    </subcellularLocation>
</comment>
<dbReference type="OrthoDB" id="9768177at2"/>
<dbReference type="InterPro" id="IPR039426">
    <property type="entry name" value="TonB-dep_rcpt-like"/>
</dbReference>
<reference evidence="10 11" key="1">
    <citation type="submission" date="2016-10" db="EMBL/GenBank/DDBJ databases">
        <authorList>
            <person name="de Groot N.N."/>
        </authorList>
    </citation>
    <scope>NUCLEOTIDE SEQUENCE [LARGE SCALE GENOMIC DNA]</scope>
    <source>
        <strain evidence="10 11">DSM 25383</strain>
    </source>
</reference>
<evidence type="ECO:0000256" key="2">
    <source>
        <dbReference type="ARBA" id="ARBA00022448"/>
    </source>
</evidence>
<dbReference type="Gene3D" id="2.40.170.20">
    <property type="entry name" value="TonB-dependent receptor, beta-barrel domain"/>
    <property type="match status" value="1"/>
</dbReference>
<keyword evidence="5 7" id="KW-0472">Membrane</keyword>
<dbReference type="PROSITE" id="PS52016">
    <property type="entry name" value="TONB_DEPENDENT_REC_3"/>
    <property type="match status" value="1"/>
</dbReference>
<dbReference type="NCBIfam" id="TIGR04057">
    <property type="entry name" value="SusC_RagA_signa"/>
    <property type="match status" value="1"/>
</dbReference>
<dbReference type="Gene3D" id="2.60.40.1120">
    <property type="entry name" value="Carboxypeptidase-like, regulatory domain"/>
    <property type="match status" value="1"/>
</dbReference>
<dbReference type="STRING" id="1033731.SAMN05444145_106161"/>
<evidence type="ECO:0000256" key="7">
    <source>
        <dbReference type="PROSITE-ProRule" id="PRU01360"/>
    </source>
</evidence>
<dbReference type="InterPro" id="IPR023997">
    <property type="entry name" value="TonB-dep_OMP_SusC/RagA_CS"/>
</dbReference>
<evidence type="ECO:0000256" key="6">
    <source>
        <dbReference type="ARBA" id="ARBA00023237"/>
    </source>
</evidence>
<protein>
    <submittedName>
        <fullName evidence="10">TonB-linked outer membrane protein, SusC/RagA family</fullName>
    </submittedName>
</protein>
<evidence type="ECO:0000313" key="10">
    <source>
        <dbReference type="EMBL" id="SEA79335.1"/>
    </source>
</evidence>
<gene>
    <name evidence="10" type="ORF">SAMN05444145_106161</name>
</gene>
<dbReference type="SUPFAM" id="SSF49464">
    <property type="entry name" value="Carboxypeptidase regulatory domain-like"/>
    <property type="match status" value="1"/>
</dbReference>
<feature type="signal peptide" evidence="8">
    <location>
        <begin position="1"/>
        <end position="28"/>
    </location>
</feature>
<dbReference type="EMBL" id="FNRI01000006">
    <property type="protein sequence ID" value="SEA79335.1"/>
    <property type="molecule type" value="Genomic_DNA"/>
</dbReference>
<keyword evidence="11" id="KW-1185">Reference proteome</keyword>
<comment type="similarity">
    <text evidence="7">Belongs to the TonB-dependent receptor family.</text>
</comment>
<organism evidence="10 11">
    <name type="scientific">Alistipes timonensis JC136</name>
    <dbReference type="NCBI Taxonomy" id="1033731"/>
    <lineage>
        <taxon>Bacteria</taxon>
        <taxon>Pseudomonadati</taxon>
        <taxon>Bacteroidota</taxon>
        <taxon>Bacteroidia</taxon>
        <taxon>Bacteroidales</taxon>
        <taxon>Rikenellaceae</taxon>
        <taxon>Alistipes</taxon>
    </lineage>
</organism>
<evidence type="ECO:0000256" key="8">
    <source>
        <dbReference type="SAM" id="SignalP"/>
    </source>
</evidence>
<keyword evidence="3 7" id="KW-1134">Transmembrane beta strand</keyword>
<dbReference type="Proteomes" id="UP000183253">
    <property type="component" value="Unassembled WGS sequence"/>
</dbReference>
<feature type="chain" id="PRO_5010252808" evidence="8">
    <location>
        <begin position="29"/>
        <end position="1112"/>
    </location>
</feature>
<dbReference type="InterPro" id="IPR012910">
    <property type="entry name" value="Plug_dom"/>
</dbReference>
<proteinExistence type="inferred from homology"/>
<dbReference type="Pfam" id="PF07715">
    <property type="entry name" value="Plug"/>
    <property type="match status" value="1"/>
</dbReference>
<dbReference type="AlphaFoldDB" id="A0A1H4E2U2"/>
<sequence>MKRVFIAKLRSWLLLAACSLLLSTQLHAQNITMNFKGTVQQAIELLQKNYNYSVVIKTNGVDLKKQVEIKASNKSVSEVVNQIFASQDVSCSVDGRNILVKSKEAEKDGDAQKVRLITVRGTVTDASGMPIPGATVYNRQTQRGAVCDARGQYTLQVPANSQLTVSFLGYDDLSVAVNNKTLVNVSLTEKASDIDEIVVIGYGTQKKSDVTGAVAQINMEKMADKQSISLADYLRGSVAGLNIQRSASTSGQTSFEIRGQTSLGTTTSPLLVVDGMIFNGELNDINPNDIASVSVMKDASSAAVYGANAANGVIIITTKEGTGDKPTIRFDAKTSLSILTRKPASYDVDGYLQVRADKLIGEGAINQTKPGYYTNPYKLQGVDLATWMGYSNAGTYADPTEVWLDRLALRPNEKANYYNYQSTDWVDDVFRTGVIQDYNVSVSGKSKSLTYYWSAGFLDNKGVVRNDDYQNVRTRVNLSNKITDFLEVGIRANLSSAKNDGQPADWAVAYNNSPLGDKYNEDGTYTWYPNGDNMAKNPFEKTQWDVYKRTTSVLGTVYAKISLPWGFAFESSFNNRWKFQDDNSYKPSWTLDGSAGEGIASRRNTRQYDWSIENILRWNMTFNDIHRFDVTLLQSAAKWKQHQTTAGASKFTTSELLGWHALDMAEIQTSASEDQVDTKASYMARLNYTLMDRYMLSFTIRRDGYSAFGQQNPWADFPAVAAAWRISEEDFMKSVNWISNLKLRFSYGKNGNSNIGRYTALAGLANDFYLTEDKQNVVTLYPTSMGNRQLMWEETLAMNFGLDWGLFKNRLNVTAEVYKMKTTNMLMDRGLPTLTGYSKVKANLGQVNNKGLEITINSVNLNTKNLRWTSDLTFSLNRNEIKHLYGDLVPVTDNDGNIVNWKESDDPTNGWYIGHAIDEIYGYKITGVWQNDEAAEAMALGFSPGDYKTYLKEGNTSYSTDDYLWQGYTKPRYRIALNNSFTLFDNLTVSFMLRSELGHKKANNEICVGGYADRVSQMKYPYWTPENQSNYWGKLGAKRTGTLYRNASFLRIENVSIAYSLPKRWINKIALQNAKVFFNLDNAYSFDDWLYWDVETKAPTPMTFTFGINFTL</sequence>
<dbReference type="RefSeq" id="WP_010266488.1">
    <property type="nucleotide sequence ID" value="NZ_CAEG01000021.1"/>
</dbReference>
<keyword evidence="8" id="KW-0732">Signal</keyword>
<accession>A0A1H4E2U2</accession>
<evidence type="ECO:0000256" key="4">
    <source>
        <dbReference type="ARBA" id="ARBA00022692"/>
    </source>
</evidence>
<dbReference type="SUPFAM" id="SSF56935">
    <property type="entry name" value="Porins"/>
    <property type="match status" value="1"/>
</dbReference>
<evidence type="ECO:0000256" key="5">
    <source>
        <dbReference type="ARBA" id="ARBA00023136"/>
    </source>
</evidence>
<dbReference type="Gene3D" id="2.170.130.10">
    <property type="entry name" value="TonB-dependent receptor, plug domain"/>
    <property type="match status" value="1"/>
</dbReference>
<dbReference type="Pfam" id="PF13715">
    <property type="entry name" value="CarbopepD_reg_2"/>
    <property type="match status" value="1"/>
</dbReference>
<evidence type="ECO:0000256" key="1">
    <source>
        <dbReference type="ARBA" id="ARBA00004571"/>
    </source>
</evidence>
<dbReference type="GO" id="GO:0009279">
    <property type="term" value="C:cell outer membrane"/>
    <property type="evidence" value="ECO:0007669"/>
    <property type="project" value="UniProtKB-SubCell"/>
</dbReference>
<keyword evidence="4 7" id="KW-0812">Transmembrane</keyword>
<feature type="domain" description="TonB-dependent receptor plug" evidence="9">
    <location>
        <begin position="207"/>
        <end position="313"/>
    </location>
</feature>
<keyword evidence="2 7" id="KW-0813">Transport</keyword>
<dbReference type="InterPro" id="IPR036942">
    <property type="entry name" value="Beta-barrel_TonB_sf"/>
</dbReference>
<dbReference type="InterPro" id="IPR008969">
    <property type="entry name" value="CarboxyPept-like_regulatory"/>
</dbReference>